<evidence type="ECO:0000313" key="2">
    <source>
        <dbReference type="Proteomes" id="UP000789901"/>
    </source>
</evidence>
<evidence type="ECO:0000313" key="1">
    <source>
        <dbReference type="EMBL" id="CAG8724167.1"/>
    </source>
</evidence>
<accession>A0ABN7V309</accession>
<comment type="caution">
    <text evidence="1">The sequence shown here is derived from an EMBL/GenBank/DDBJ whole genome shotgun (WGS) entry which is preliminary data.</text>
</comment>
<keyword evidence="2" id="KW-1185">Reference proteome</keyword>
<dbReference type="EMBL" id="CAJVQB010008874">
    <property type="protein sequence ID" value="CAG8724167.1"/>
    <property type="molecule type" value="Genomic_DNA"/>
</dbReference>
<organism evidence="1 2">
    <name type="scientific">Gigaspora margarita</name>
    <dbReference type="NCBI Taxonomy" id="4874"/>
    <lineage>
        <taxon>Eukaryota</taxon>
        <taxon>Fungi</taxon>
        <taxon>Fungi incertae sedis</taxon>
        <taxon>Mucoromycota</taxon>
        <taxon>Glomeromycotina</taxon>
        <taxon>Glomeromycetes</taxon>
        <taxon>Diversisporales</taxon>
        <taxon>Gigasporaceae</taxon>
        <taxon>Gigaspora</taxon>
    </lineage>
</organism>
<name>A0ABN7V309_GIGMA</name>
<dbReference type="InterPro" id="IPR036864">
    <property type="entry name" value="Zn2-C6_fun-type_DNA-bd_sf"/>
</dbReference>
<proteinExistence type="predicted"/>
<reference evidence="1 2" key="1">
    <citation type="submission" date="2021-06" db="EMBL/GenBank/DDBJ databases">
        <authorList>
            <person name="Kallberg Y."/>
            <person name="Tangrot J."/>
            <person name="Rosling A."/>
        </authorList>
    </citation>
    <scope>NUCLEOTIDE SEQUENCE [LARGE SCALE GENOMIC DNA]</scope>
    <source>
        <strain evidence="1 2">120-4 pot B 10/14</strain>
    </source>
</reference>
<sequence>MPQLRLRNHATQACTNCQNKRQKCKRPSDRDACEYCKNNKSRCVIIWGRKRGRKPSPNKTTEAVNEFQFSSSNFETLLLDDQTNEEFLSPFSNFETPHINNLMKNFNLPF</sequence>
<dbReference type="Proteomes" id="UP000789901">
    <property type="component" value="Unassembled WGS sequence"/>
</dbReference>
<dbReference type="SUPFAM" id="SSF57701">
    <property type="entry name" value="Zn2/Cys6 DNA-binding domain"/>
    <property type="match status" value="1"/>
</dbReference>
<gene>
    <name evidence="1" type="ORF">GMARGA_LOCUS13777</name>
</gene>
<protein>
    <submittedName>
        <fullName evidence="1">30634_t:CDS:1</fullName>
    </submittedName>
</protein>
<dbReference type="Gene3D" id="4.10.240.10">
    <property type="entry name" value="Zn(2)-C6 fungal-type DNA-binding domain"/>
    <property type="match status" value="1"/>
</dbReference>